<dbReference type="EMBL" id="DQ257434">
    <property type="protein sequence ID" value="ABB82965.1"/>
    <property type="molecule type" value="Genomic_DNA"/>
</dbReference>
<dbReference type="InterPro" id="IPR036899">
    <property type="entry name" value="Ribosomal_uL13_sf"/>
</dbReference>
<dbReference type="GO" id="GO:0003729">
    <property type="term" value="F:mRNA binding"/>
    <property type="evidence" value="ECO:0007669"/>
    <property type="project" value="TreeGrafter"/>
</dbReference>
<dbReference type="Gene3D" id="3.90.1180.10">
    <property type="entry name" value="Ribosomal protein L13"/>
    <property type="match status" value="1"/>
</dbReference>
<dbReference type="InterPro" id="IPR005823">
    <property type="entry name" value="Ribosomal_uL13_bac-type"/>
</dbReference>
<dbReference type="PANTHER" id="PTHR11545">
    <property type="entry name" value="RIBOSOMAL PROTEIN L13"/>
    <property type="match status" value="1"/>
</dbReference>
<dbReference type="AlphaFoldDB" id="Q2Q0G5"/>
<accession>Q2Q0G5</accession>
<dbReference type="NCBIfam" id="TIGR01077">
    <property type="entry name" value="L13_A_E"/>
    <property type="match status" value="1"/>
</dbReference>
<evidence type="ECO:0000313" key="4">
    <source>
        <dbReference type="EMBL" id="ABB82965.1"/>
    </source>
</evidence>
<dbReference type="InterPro" id="IPR005755">
    <property type="entry name" value="Ribosomal_uL13_euk/arc"/>
</dbReference>
<dbReference type="CDD" id="cd00392">
    <property type="entry name" value="Ribosomal_L13"/>
    <property type="match status" value="1"/>
</dbReference>
<evidence type="ECO:0000256" key="2">
    <source>
        <dbReference type="ARBA" id="ARBA00022980"/>
    </source>
</evidence>
<dbReference type="PANTHER" id="PTHR11545:SF3">
    <property type="entry name" value="LARGE RIBOSOMAL SUBUNIT PROTEIN UL13"/>
    <property type="match status" value="1"/>
</dbReference>
<evidence type="ECO:0000256" key="1">
    <source>
        <dbReference type="ARBA" id="ARBA00006227"/>
    </source>
</evidence>
<comment type="similarity">
    <text evidence="1">Belongs to the universal ribosomal protein uL13 family.</text>
</comment>
<proteinExistence type="inferred from homology"/>
<keyword evidence="3" id="KW-0687">Ribonucleoprotein</keyword>
<dbReference type="HAMAP" id="MF_01366">
    <property type="entry name" value="Ribosomal_uL13"/>
    <property type="match status" value="1"/>
</dbReference>
<reference evidence="4" key="1">
    <citation type="journal article" date="2006" name="Nature">
        <title>Proteorhodopsin lateral gene transfer between marine planktonic Bacteria and Archaea.</title>
        <authorList>
            <person name="Frigaard N.U."/>
            <person name="Martinez A."/>
            <person name="Mincer T.J."/>
            <person name="DeLong E.F."/>
        </authorList>
    </citation>
    <scope>NUCLEOTIDE SEQUENCE</scope>
</reference>
<dbReference type="InterPro" id="IPR005822">
    <property type="entry name" value="Ribosomal_uL13"/>
</dbReference>
<organism evidence="4">
    <name type="scientific">uncultured organism HF70_19B12</name>
    <dbReference type="NCBI Taxonomy" id="357602"/>
    <lineage>
        <taxon>unclassified sequences</taxon>
        <taxon>environmental samples</taxon>
    </lineage>
</organism>
<dbReference type="PIRSF" id="PIRSF002181">
    <property type="entry name" value="Ribosomal_L13"/>
    <property type="match status" value="1"/>
</dbReference>
<dbReference type="SUPFAM" id="SSF52161">
    <property type="entry name" value="Ribosomal protein L13"/>
    <property type="match status" value="1"/>
</dbReference>
<keyword evidence="2 4" id="KW-0689">Ribosomal protein</keyword>
<protein>
    <submittedName>
        <fullName evidence="4">Ribosomal protein L13P</fullName>
    </submittedName>
</protein>
<sequence length="161" mass="18208">MAEADTLVFDAHDKVLGRLASHIAKTLLVTRREGDPKRVIIINAEMAIVTGPKDRILADYDRKYKLNHPRKGPFFPRMPDMILKRTVRGMLPYQKKSSGRQAVKDLRVMIGTPTNLKGEALPEGHEWGDTSKIERPLPDRFVRLGDISKHLGAKTSRWSDA</sequence>
<name>Q2Q0G5_9ZZZZ</name>
<evidence type="ECO:0000256" key="3">
    <source>
        <dbReference type="ARBA" id="ARBA00023274"/>
    </source>
</evidence>
<dbReference type="Pfam" id="PF00572">
    <property type="entry name" value="Ribosomal_L13"/>
    <property type="match status" value="1"/>
</dbReference>
<dbReference type="GO" id="GO:0003735">
    <property type="term" value="F:structural constituent of ribosome"/>
    <property type="evidence" value="ECO:0007669"/>
    <property type="project" value="InterPro"/>
</dbReference>
<dbReference type="GO" id="GO:1990904">
    <property type="term" value="C:ribonucleoprotein complex"/>
    <property type="evidence" value="ECO:0007669"/>
    <property type="project" value="UniProtKB-KW"/>
</dbReference>